<feature type="compositionally biased region" description="Gly residues" evidence="1">
    <location>
        <begin position="261"/>
        <end position="273"/>
    </location>
</feature>
<evidence type="ECO:0000256" key="1">
    <source>
        <dbReference type="SAM" id="MobiDB-lite"/>
    </source>
</evidence>
<gene>
    <name evidence="3" type="ORF">TWF506_007151</name>
</gene>
<evidence type="ECO:0000313" key="3">
    <source>
        <dbReference type="EMBL" id="KAK6514789.1"/>
    </source>
</evidence>
<feature type="compositionally biased region" description="Basic and acidic residues" evidence="1">
    <location>
        <begin position="224"/>
        <end position="245"/>
    </location>
</feature>
<evidence type="ECO:0000313" key="4">
    <source>
        <dbReference type="Proteomes" id="UP001307849"/>
    </source>
</evidence>
<comment type="caution">
    <text evidence="3">The sequence shown here is derived from an EMBL/GenBank/DDBJ whole genome shotgun (WGS) entry which is preliminary data.</text>
</comment>
<sequence>MCCVNILTVLWLWLLQGIVTTPVTHQDLGLETIPKPEIKIGRSETEGETLVEKAISPSIFHTPFFIVCPDGGTIFEMPTHPPNGWPTINGEVRPRLDRVNAMRVRRACLECSCNQLTGEFQSSSQSGGHCGPDENFYRKCEFWFGCFCGATMRNPPHDPAVELLDYQDAINNIPGRVRQLNDGWHWQPYPDVMMTWPDRWIHGGIQILEEWEMAALVVESDRDTESPDKLYTADDPKGKGFKDIRPWPPGGYDWRFDRDGSGGGGMGGAGAGAGLVSKREETFQHEEYDKHH</sequence>
<organism evidence="3 4">
    <name type="scientific">Arthrobotrys conoides</name>
    <dbReference type="NCBI Taxonomy" id="74498"/>
    <lineage>
        <taxon>Eukaryota</taxon>
        <taxon>Fungi</taxon>
        <taxon>Dikarya</taxon>
        <taxon>Ascomycota</taxon>
        <taxon>Pezizomycotina</taxon>
        <taxon>Orbiliomycetes</taxon>
        <taxon>Orbiliales</taxon>
        <taxon>Orbiliaceae</taxon>
        <taxon>Arthrobotrys</taxon>
    </lineage>
</organism>
<proteinExistence type="predicted"/>
<keyword evidence="2" id="KW-0732">Signal</keyword>
<dbReference type="Proteomes" id="UP001307849">
    <property type="component" value="Unassembled WGS sequence"/>
</dbReference>
<dbReference type="AlphaFoldDB" id="A0AAN8NNP6"/>
<feature type="region of interest" description="Disordered" evidence="1">
    <location>
        <begin position="224"/>
        <end position="292"/>
    </location>
</feature>
<dbReference type="EMBL" id="JAVHJM010000004">
    <property type="protein sequence ID" value="KAK6514789.1"/>
    <property type="molecule type" value="Genomic_DNA"/>
</dbReference>
<feature type="signal peptide" evidence="2">
    <location>
        <begin position="1"/>
        <end position="20"/>
    </location>
</feature>
<keyword evidence="4" id="KW-1185">Reference proteome</keyword>
<protein>
    <submittedName>
        <fullName evidence="3">Uncharacterized protein</fullName>
    </submittedName>
</protein>
<reference evidence="3 4" key="1">
    <citation type="submission" date="2019-10" db="EMBL/GenBank/DDBJ databases">
        <authorList>
            <person name="Palmer J.M."/>
        </authorList>
    </citation>
    <scope>NUCLEOTIDE SEQUENCE [LARGE SCALE GENOMIC DNA]</scope>
    <source>
        <strain evidence="3 4">TWF506</strain>
    </source>
</reference>
<accession>A0AAN8NNP6</accession>
<feature type="chain" id="PRO_5043011743" evidence="2">
    <location>
        <begin position="21"/>
        <end position="292"/>
    </location>
</feature>
<evidence type="ECO:0000256" key="2">
    <source>
        <dbReference type="SAM" id="SignalP"/>
    </source>
</evidence>
<feature type="compositionally biased region" description="Basic and acidic residues" evidence="1">
    <location>
        <begin position="277"/>
        <end position="292"/>
    </location>
</feature>
<name>A0AAN8NNP6_9PEZI</name>